<sequence>MSKFRQELKTIEIIPNLTGVIIFCVAFAIRFILFQFSNITETLGSRVEIVTPVTSFTRLTEGLYLFDNGVPPYDGGAFHQAPLFLACFQLLSYLPNISIPLTYIITDLLIAYLLADITRIKQHLYQDFPRIDVELEEGKPKEIDPWIVSGLYLFNPLTVASCLSQSTLLFTNLSIVLGTYYSLKRLLILSYLLVDSWDFMQSTYGIILFLSDLTPNIGLFWYFFIEMFDQFRSFFLVVFQLHAFIFVVPISIKFRNHPLFVVFLLSGIMAVFKSYPSIGDVSLYLAFLPIYSEIIKCSGNANFFYAITLVYTVGNIILLVDATYSMLRREFDIWNPELRH</sequence>
<accession>A0ACA9LNQ5</accession>
<comment type="caution">
    <text evidence="1">The sequence shown here is derived from an EMBL/GenBank/DDBJ whole genome shotgun (WGS) entry which is preliminary data.</text>
</comment>
<evidence type="ECO:0000313" key="2">
    <source>
        <dbReference type="Proteomes" id="UP000789702"/>
    </source>
</evidence>
<dbReference type="EMBL" id="CAJVPU010004925">
    <property type="protein sequence ID" value="CAG8540101.1"/>
    <property type="molecule type" value="Genomic_DNA"/>
</dbReference>
<evidence type="ECO:0000313" key="1">
    <source>
        <dbReference type="EMBL" id="CAG8540101.1"/>
    </source>
</evidence>
<protein>
    <submittedName>
        <fullName evidence="1">9850_t:CDS:1</fullName>
    </submittedName>
</protein>
<dbReference type="Proteomes" id="UP000789702">
    <property type="component" value="Unassembled WGS sequence"/>
</dbReference>
<feature type="non-terminal residue" evidence="1">
    <location>
        <position position="340"/>
    </location>
</feature>
<proteinExistence type="predicted"/>
<organism evidence="1 2">
    <name type="scientific">Dentiscutata heterogama</name>
    <dbReference type="NCBI Taxonomy" id="1316150"/>
    <lineage>
        <taxon>Eukaryota</taxon>
        <taxon>Fungi</taxon>
        <taxon>Fungi incertae sedis</taxon>
        <taxon>Mucoromycota</taxon>
        <taxon>Glomeromycotina</taxon>
        <taxon>Glomeromycetes</taxon>
        <taxon>Diversisporales</taxon>
        <taxon>Gigasporaceae</taxon>
        <taxon>Dentiscutata</taxon>
    </lineage>
</organism>
<reference evidence="1" key="1">
    <citation type="submission" date="2021-06" db="EMBL/GenBank/DDBJ databases">
        <authorList>
            <person name="Kallberg Y."/>
            <person name="Tangrot J."/>
            <person name="Rosling A."/>
        </authorList>
    </citation>
    <scope>NUCLEOTIDE SEQUENCE</scope>
    <source>
        <strain evidence="1">IL203A</strain>
    </source>
</reference>
<gene>
    <name evidence="1" type="ORF">DHETER_LOCUS4766</name>
</gene>
<keyword evidence="2" id="KW-1185">Reference proteome</keyword>
<name>A0ACA9LNQ5_9GLOM</name>